<dbReference type="AlphaFoldDB" id="A0AAJ8E096"/>
<dbReference type="KEGG" id="ang:An12g08740"/>
<organism evidence="1">
    <name type="scientific">Aspergillus niger</name>
    <dbReference type="NCBI Taxonomy" id="5061"/>
    <lineage>
        <taxon>Eukaryota</taxon>
        <taxon>Fungi</taxon>
        <taxon>Dikarya</taxon>
        <taxon>Ascomycota</taxon>
        <taxon>Pezizomycotina</taxon>
        <taxon>Eurotiomycetes</taxon>
        <taxon>Eurotiomycetidae</taxon>
        <taxon>Eurotiales</taxon>
        <taxon>Aspergillaceae</taxon>
        <taxon>Aspergillus</taxon>
        <taxon>Aspergillus subgen. Circumdati</taxon>
    </lineage>
</organism>
<dbReference type="GeneID" id="84592692"/>
<evidence type="ECO:0000313" key="1">
    <source>
        <dbReference type="RefSeq" id="XP_059601941.1"/>
    </source>
</evidence>
<reference evidence="1" key="1">
    <citation type="submission" date="2025-02" db="EMBL/GenBank/DDBJ databases">
        <authorList>
            <consortium name="NCBI Genome Project"/>
        </authorList>
    </citation>
    <scope>NUCLEOTIDE SEQUENCE</scope>
</reference>
<dbReference type="RefSeq" id="XP_059601941.1">
    <property type="nucleotide sequence ID" value="XM_059743607.1"/>
</dbReference>
<reference evidence="1" key="2">
    <citation type="submission" date="2025-08" db="UniProtKB">
        <authorList>
            <consortium name="RefSeq"/>
        </authorList>
    </citation>
    <scope>IDENTIFICATION</scope>
</reference>
<dbReference type="VEuPathDB" id="FungiDB:An12g08740"/>
<gene>
    <name evidence="1" type="ORF">An12g08740</name>
</gene>
<name>A0AAJ8E096_ASPNG</name>
<protein>
    <submittedName>
        <fullName evidence="1">Uncharacterized protein</fullName>
    </submittedName>
</protein>
<accession>A0AAJ8E096</accession>
<proteinExistence type="predicted"/>
<sequence length="92" mass="9836">MAPLEASGAVGEGQTDDLRLAADYLVWLSIQHHIKLLNQITPPQSCVQLARDPAPLSPFLLPELSFELARKPRIIVEGGGRIAADEPGARGA</sequence>